<dbReference type="EC" id="3.1.-.-" evidence="6"/>
<dbReference type="OrthoDB" id="9801520at2"/>
<proteinExistence type="inferred from homology"/>
<name>A0A506TYZ6_9HYPH</name>
<evidence type="ECO:0000256" key="6">
    <source>
        <dbReference type="PIRNR" id="PIRNR018267"/>
    </source>
</evidence>
<gene>
    <name evidence="7" type="primary">vsr</name>
    <name evidence="7" type="ORF">FJU11_14005</name>
</gene>
<reference evidence="7 8" key="1">
    <citation type="submission" date="2019-06" db="EMBL/GenBank/DDBJ databases">
        <authorList>
            <person name="Li M."/>
        </authorList>
    </citation>
    <scope>NUCLEOTIDE SEQUENCE [LARGE SCALE GENOMIC DNA]</scope>
    <source>
        <strain evidence="7 8">BGMRC6574</strain>
    </source>
</reference>
<keyword evidence="4 6" id="KW-0378">Hydrolase</keyword>
<accession>A0A506TYZ6</accession>
<evidence type="ECO:0000256" key="5">
    <source>
        <dbReference type="ARBA" id="ARBA00023204"/>
    </source>
</evidence>
<dbReference type="InterPro" id="IPR004603">
    <property type="entry name" value="DNA_mismatch_endonuc_vsr"/>
</dbReference>
<evidence type="ECO:0000313" key="8">
    <source>
        <dbReference type="Proteomes" id="UP000320314"/>
    </source>
</evidence>
<keyword evidence="5 6" id="KW-0234">DNA repair</keyword>
<evidence type="ECO:0000256" key="1">
    <source>
        <dbReference type="ARBA" id="ARBA00022722"/>
    </source>
</evidence>
<organism evidence="7 8">
    <name type="scientific">Pararhizobium mangrovi</name>
    <dbReference type="NCBI Taxonomy" id="2590452"/>
    <lineage>
        <taxon>Bacteria</taxon>
        <taxon>Pseudomonadati</taxon>
        <taxon>Pseudomonadota</taxon>
        <taxon>Alphaproteobacteria</taxon>
        <taxon>Hyphomicrobiales</taxon>
        <taxon>Rhizobiaceae</taxon>
        <taxon>Rhizobium/Agrobacterium group</taxon>
        <taxon>Pararhizobium</taxon>
    </lineage>
</organism>
<keyword evidence="1 6" id="KW-0540">Nuclease</keyword>
<protein>
    <recommendedName>
        <fullName evidence="6">Very short patch repair endonuclease</fullName>
        <ecNumber evidence="6">3.1.-.-</ecNumber>
    </recommendedName>
</protein>
<keyword evidence="3 6" id="KW-0227">DNA damage</keyword>
<evidence type="ECO:0000256" key="3">
    <source>
        <dbReference type="ARBA" id="ARBA00022763"/>
    </source>
</evidence>
<dbReference type="Proteomes" id="UP000320314">
    <property type="component" value="Unassembled WGS sequence"/>
</dbReference>
<dbReference type="NCBIfam" id="TIGR00632">
    <property type="entry name" value="vsr"/>
    <property type="match status" value="1"/>
</dbReference>
<dbReference type="EMBL" id="VHLH01000027">
    <property type="protein sequence ID" value="TPW26710.1"/>
    <property type="molecule type" value="Genomic_DNA"/>
</dbReference>
<comment type="caution">
    <text evidence="7">The sequence shown here is derived from an EMBL/GenBank/DDBJ whole genome shotgun (WGS) entry which is preliminary data.</text>
</comment>
<evidence type="ECO:0000256" key="2">
    <source>
        <dbReference type="ARBA" id="ARBA00022759"/>
    </source>
</evidence>
<dbReference type="PIRSF" id="PIRSF018267">
    <property type="entry name" value="VSR_endonuc"/>
    <property type="match status" value="1"/>
</dbReference>
<evidence type="ECO:0000256" key="4">
    <source>
        <dbReference type="ARBA" id="ARBA00022801"/>
    </source>
</evidence>
<dbReference type="RefSeq" id="WP_141167689.1">
    <property type="nucleotide sequence ID" value="NZ_VHLH01000027.1"/>
</dbReference>
<dbReference type="CDD" id="cd00221">
    <property type="entry name" value="Vsr"/>
    <property type="match status" value="1"/>
</dbReference>
<dbReference type="GO" id="GO:0004519">
    <property type="term" value="F:endonuclease activity"/>
    <property type="evidence" value="ECO:0007669"/>
    <property type="project" value="UniProtKB-KW"/>
</dbReference>
<dbReference type="SUPFAM" id="SSF52980">
    <property type="entry name" value="Restriction endonuclease-like"/>
    <property type="match status" value="1"/>
</dbReference>
<dbReference type="GO" id="GO:0016787">
    <property type="term" value="F:hydrolase activity"/>
    <property type="evidence" value="ECO:0007669"/>
    <property type="project" value="UniProtKB-KW"/>
</dbReference>
<dbReference type="Gene3D" id="3.40.960.10">
    <property type="entry name" value="VSR Endonuclease"/>
    <property type="match status" value="1"/>
</dbReference>
<dbReference type="InterPro" id="IPR011335">
    <property type="entry name" value="Restrct_endonuc-II-like"/>
</dbReference>
<evidence type="ECO:0000313" key="7">
    <source>
        <dbReference type="EMBL" id="TPW26710.1"/>
    </source>
</evidence>
<dbReference type="GO" id="GO:0006298">
    <property type="term" value="P:mismatch repair"/>
    <property type="evidence" value="ECO:0007669"/>
    <property type="project" value="UniProtKB-UniRule"/>
</dbReference>
<keyword evidence="8" id="KW-1185">Reference proteome</keyword>
<keyword evidence="2 6" id="KW-0255">Endonuclease</keyword>
<dbReference type="AlphaFoldDB" id="A0A506TYZ6"/>
<comment type="similarity">
    <text evidence="6">Belongs to the vsr family.</text>
</comment>
<comment type="function">
    <text evidence="6">May nick specific sequences that contain T:G mispairs resulting from m5C-deamination.</text>
</comment>
<sequence>MADTLTPQERSERMRRIRGKNTKPEWLVRRMLHNAGYRYRLHRHSLPGKPDLVFPSRKIAVFVHGCFWHQHQGCKIAHIPKSRSGYWKQKFRRNVERDAANEAALENIGWRVIVVWECETADSESLLLRLTEELRLPSVS</sequence>
<dbReference type="Pfam" id="PF03852">
    <property type="entry name" value="Vsr"/>
    <property type="match status" value="1"/>
</dbReference>